<dbReference type="Proteomes" id="UP000767238">
    <property type="component" value="Unassembled WGS sequence"/>
</dbReference>
<dbReference type="OrthoDB" id="5080239at2759"/>
<organism evidence="1 2">
    <name type="scientific">Aureobasidium melanogenum</name>
    <name type="common">Aureobasidium pullulans var. melanogenum</name>
    <dbReference type="NCBI Taxonomy" id="46634"/>
    <lineage>
        <taxon>Eukaryota</taxon>
        <taxon>Fungi</taxon>
        <taxon>Dikarya</taxon>
        <taxon>Ascomycota</taxon>
        <taxon>Pezizomycotina</taxon>
        <taxon>Dothideomycetes</taxon>
        <taxon>Dothideomycetidae</taxon>
        <taxon>Dothideales</taxon>
        <taxon>Saccotheciaceae</taxon>
        <taxon>Aureobasidium</taxon>
    </lineage>
</organism>
<name>A0A9P8G931_AURME</name>
<feature type="non-terminal residue" evidence="1">
    <location>
        <position position="1"/>
    </location>
</feature>
<reference evidence="1" key="2">
    <citation type="submission" date="2021-08" db="EMBL/GenBank/DDBJ databases">
        <authorList>
            <person name="Gostincar C."/>
            <person name="Sun X."/>
            <person name="Song Z."/>
            <person name="Gunde-Cimerman N."/>
        </authorList>
    </citation>
    <scope>NUCLEOTIDE SEQUENCE</scope>
    <source>
        <strain evidence="1">EXF-8016</strain>
    </source>
</reference>
<feature type="non-terminal residue" evidence="1">
    <location>
        <position position="123"/>
    </location>
</feature>
<evidence type="ECO:0000313" key="1">
    <source>
        <dbReference type="EMBL" id="KAH0211822.1"/>
    </source>
</evidence>
<dbReference type="AlphaFoldDB" id="A0A9P8G931"/>
<sequence>LRRRNFVRWYRDLKGVAQTTNVWSLITGDEALVERPVRPVKPQTATLVVRNTRSTNKKAAAAASRADTPGDSVAGISLPLVTSDAYKEAVEDYKLSIHEYKLDLDEFENPLHPPLILPTLQPM</sequence>
<proteinExistence type="predicted"/>
<reference evidence="1" key="1">
    <citation type="journal article" date="2021" name="J Fungi (Basel)">
        <title>Virulence traits and population genomics of the black yeast Aureobasidium melanogenum.</title>
        <authorList>
            <person name="Cernosa A."/>
            <person name="Sun X."/>
            <person name="Gostincar C."/>
            <person name="Fang C."/>
            <person name="Gunde-Cimerman N."/>
            <person name="Song Z."/>
        </authorList>
    </citation>
    <scope>NUCLEOTIDE SEQUENCE</scope>
    <source>
        <strain evidence="1">EXF-8016</strain>
    </source>
</reference>
<evidence type="ECO:0000313" key="2">
    <source>
        <dbReference type="Proteomes" id="UP000767238"/>
    </source>
</evidence>
<protein>
    <submittedName>
        <fullName evidence="1">Uncharacterized protein</fullName>
    </submittedName>
</protein>
<gene>
    <name evidence="1" type="ORF">KCV03_g9578</name>
</gene>
<comment type="caution">
    <text evidence="1">The sequence shown here is derived from an EMBL/GenBank/DDBJ whole genome shotgun (WGS) entry which is preliminary data.</text>
</comment>
<dbReference type="EMBL" id="JAHFYH010000130">
    <property type="protein sequence ID" value="KAH0211822.1"/>
    <property type="molecule type" value="Genomic_DNA"/>
</dbReference>
<accession>A0A9P8G931</accession>